<protein>
    <submittedName>
        <fullName evidence="2">GM15013</fullName>
    </submittedName>
</protein>
<feature type="compositionally biased region" description="Acidic residues" evidence="1">
    <location>
        <begin position="53"/>
        <end position="67"/>
    </location>
</feature>
<evidence type="ECO:0000256" key="1">
    <source>
        <dbReference type="SAM" id="MobiDB-lite"/>
    </source>
</evidence>
<accession>B4IG04</accession>
<feature type="compositionally biased region" description="Basic and acidic residues" evidence="1">
    <location>
        <begin position="18"/>
        <end position="29"/>
    </location>
</feature>
<dbReference type="Proteomes" id="UP000001292">
    <property type="component" value="Unassembled WGS sequence"/>
</dbReference>
<proteinExistence type="predicted"/>
<evidence type="ECO:0000313" key="2">
    <source>
        <dbReference type="EMBL" id="EDW46591.1"/>
    </source>
</evidence>
<gene>
    <name evidence="2" type="primary">Dsec\GM15013</name>
    <name evidence="2" type="ORF">Dsec_GM15013</name>
</gene>
<dbReference type="EMBL" id="CH480834">
    <property type="protein sequence ID" value="EDW46591.1"/>
    <property type="molecule type" value="Genomic_DNA"/>
</dbReference>
<sequence length="67" mass="7852">MHFKGQKLGEESAFDSVKGPEERAYHVKSDSANYNARDAKRRPQKQQEKGEEQEQELELEEQDNEED</sequence>
<name>B4IG04_DROSE</name>
<dbReference type="AlphaFoldDB" id="B4IG04"/>
<feature type="region of interest" description="Disordered" evidence="1">
    <location>
        <begin position="1"/>
        <end position="67"/>
    </location>
</feature>
<organism evidence="3">
    <name type="scientific">Drosophila sechellia</name>
    <name type="common">Fruit fly</name>
    <dbReference type="NCBI Taxonomy" id="7238"/>
    <lineage>
        <taxon>Eukaryota</taxon>
        <taxon>Metazoa</taxon>
        <taxon>Ecdysozoa</taxon>
        <taxon>Arthropoda</taxon>
        <taxon>Hexapoda</taxon>
        <taxon>Insecta</taxon>
        <taxon>Pterygota</taxon>
        <taxon>Neoptera</taxon>
        <taxon>Endopterygota</taxon>
        <taxon>Diptera</taxon>
        <taxon>Brachycera</taxon>
        <taxon>Muscomorpha</taxon>
        <taxon>Ephydroidea</taxon>
        <taxon>Drosophilidae</taxon>
        <taxon>Drosophila</taxon>
        <taxon>Sophophora</taxon>
    </lineage>
</organism>
<evidence type="ECO:0000313" key="3">
    <source>
        <dbReference type="Proteomes" id="UP000001292"/>
    </source>
</evidence>
<keyword evidence="3" id="KW-1185">Reference proteome</keyword>
<dbReference type="SMR" id="B4IG04"/>
<dbReference type="HOGENOM" id="CLU_2815203_0_0_1"/>
<reference evidence="2 3" key="1">
    <citation type="journal article" date="2007" name="Nature">
        <title>Evolution of genes and genomes on the Drosophila phylogeny.</title>
        <authorList>
            <consortium name="Drosophila 12 Genomes Consortium"/>
            <person name="Clark A.G."/>
            <person name="Eisen M.B."/>
            <person name="Smith D.R."/>
            <person name="Bergman C.M."/>
            <person name="Oliver B."/>
            <person name="Markow T.A."/>
            <person name="Kaufman T.C."/>
            <person name="Kellis M."/>
            <person name="Gelbart W."/>
            <person name="Iyer V.N."/>
            <person name="Pollard D.A."/>
            <person name="Sackton T.B."/>
            <person name="Larracuente A.M."/>
            <person name="Singh N.D."/>
            <person name="Abad J.P."/>
            <person name="Abt D.N."/>
            <person name="Adryan B."/>
            <person name="Aguade M."/>
            <person name="Akashi H."/>
            <person name="Anderson W.W."/>
            <person name="Aquadro C.F."/>
            <person name="Ardell D.H."/>
            <person name="Arguello R."/>
            <person name="Artieri C.G."/>
            <person name="Barbash D.A."/>
            <person name="Barker D."/>
            <person name="Barsanti P."/>
            <person name="Batterham P."/>
            <person name="Batzoglou S."/>
            <person name="Begun D."/>
            <person name="Bhutkar A."/>
            <person name="Blanco E."/>
            <person name="Bosak S.A."/>
            <person name="Bradley R.K."/>
            <person name="Brand A.D."/>
            <person name="Brent M.R."/>
            <person name="Brooks A.N."/>
            <person name="Brown R.H."/>
            <person name="Butlin R.K."/>
            <person name="Caggese C."/>
            <person name="Calvi B.R."/>
            <person name="Bernardo de Carvalho A."/>
            <person name="Caspi A."/>
            <person name="Castrezana S."/>
            <person name="Celniker S.E."/>
            <person name="Chang J.L."/>
            <person name="Chapple C."/>
            <person name="Chatterji S."/>
            <person name="Chinwalla A."/>
            <person name="Civetta A."/>
            <person name="Clifton S.W."/>
            <person name="Comeron J.M."/>
            <person name="Costello J.C."/>
            <person name="Coyne J.A."/>
            <person name="Daub J."/>
            <person name="David R.G."/>
            <person name="Delcher A.L."/>
            <person name="Delehaunty K."/>
            <person name="Do C.B."/>
            <person name="Ebling H."/>
            <person name="Edwards K."/>
            <person name="Eickbush T."/>
            <person name="Evans J.D."/>
            <person name="Filipski A."/>
            <person name="Findeiss S."/>
            <person name="Freyhult E."/>
            <person name="Fulton L."/>
            <person name="Fulton R."/>
            <person name="Garcia A.C."/>
            <person name="Gardiner A."/>
            <person name="Garfield D.A."/>
            <person name="Garvin B.E."/>
            <person name="Gibson G."/>
            <person name="Gilbert D."/>
            <person name="Gnerre S."/>
            <person name="Godfrey J."/>
            <person name="Good R."/>
            <person name="Gotea V."/>
            <person name="Gravely B."/>
            <person name="Greenberg A.J."/>
            <person name="Griffiths-Jones S."/>
            <person name="Gross S."/>
            <person name="Guigo R."/>
            <person name="Gustafson E.A."/>
            <person name="Haerty W."/>
            <person name="Hahn M.W."/>
            <person name="Halligan D.L."/>
            <person name="Halpern A.L."/>
            <person name="Halter G.M."/>
            <person name="Han M.V."/>
            <person name="Heger A."/>
            <person name="Hillier L."/>
            <person name="Hinrichs A.S."/>
            <person name="Holmes I."/>
            <person name="Hoskins R.A."/>
            <person name="Hubisz M.J."/>
            <person name="Hultmark D."/>
            <person name="Huntley M.A."/>
            <person name="Jaffe D.B."/>
            <person name="Jagadeeshan S."/>
            <person name="Jeck W.R."/>
            <person name="Johnson J."/>
            <person name="Jones C.D."/>
            <person name="Jordan W.C."/>
            <person name="Karpen G.H."/>
            <person name="Kataoka E."/>
            <person name="Keightley P.D."/>
            <person name="Kheradpour P."/>
            <person name="Kirkness E.F."/>
            <person name="Koerich L.B."/>
            <person name="Kristiansen K."/>
            <person name="Kudrna D."/>
            <person name="Kulathinal R.J."/>
            <person name="Kumar S."/>
            <person name="Kwok R."/>
            <person name="Lander E."/>
            <person name="Langley C.H."/>
            <person name="Lapoint R."/>
            <person name="Lazzaro B.P."/>
            <person name="Lee S.J."/>
            <person name="Levesque L."/>
            <person name="Li R."/>
            <person name="Lin C.F."/>
            <person name="Lin M.F."/>
            <person name="Lindblad-Toh K."/>
            <person name="Llopart A."/>
            <person name="Long M."/>
            <person name="Low L."/>
            <person name="Lozovsky E."/>
            <person name="Lu J."/>
            <person name="Luo M."/>
            <person name="Machado C.A."/>
            <person name="Makalowski W."/>
            <person name="Marzo M."/>
            <person name="Matsuda M."/>
            <person name="Matzkin L."/>
            <person name="McAllister B."/>
            <person name="McBride C.S."/>
            <person name="McKernan B."/>
            <person name="McKernan K."/>
            <person name="Mendez-Lago M."/>
            <person name="Minx P."/>
            <person name="Mollenhauer M.U."/>
            <person name="Montooth K."/>
            <person name="Mount S.M."/>
            <person name="Mu X."/>
            <person name="Myers E."/>
            <person name="Negre B."/>
            <person name="Newfeld S."/>
            <person name="Nielsen R."/>
            <person name="Noor M.A."/>
            <person name="O'Grady P."/>
            <person name="Pachter L."/>
            <person name="Papaceit M."/>
            <person name="Parisi M.J."/>
            <person name="Parisi M."/>
            <person name="Parts L."/>
            <person name="Pedersen J.S."/>
            <person name="Pesole G."/>
            <person name="Phillippy A.M."/>
            <person name="Ponting C.P."/>
            <person name="Pop M."/>
            <person name="Porcelli D."/>
            <person name="Powell J.R."/>
            <person name="Prohaska S."/>
            <person name="Pruitt K."/>
            <person name="Puig M."/>
            <person name="Quesneville H."/>
            <person name="Ram K.R."/>
            <person name="Rand D."/>
            <person name="Rasmussen M.D."/>
            <person name="Reed L.K."/>
            <person name="Reenan R."/>
            <person name="Reily A."/>
            <person name="Remington K.A."/>
            <person name="Rieger T.T."/>
            <person name="Ritchie M.G."/>
            <person name="Robin C."/>
            <person name="Rogers Y.H."/>
            <person name="Rohde C."/>
            <person name="Rozas J."/>
            <person name="Rubenfield M.J."/>
            <person name="Ruiz A."/>
            <person name="Russo S."/>
            <person name="Salzberg S.L."/>
            <person name="Sanchez-Gracia A."/>
            <person name="Saranga D.J."/>
            <person name="Sato H."/>
            <person name="Schaeffer S.W."/>
            <person name="Schatz M.C."/>
            <person name="Schlenke T."/>
            <person name="Schwartz R."/>
            <person name="Segarra C."/>
            <person name="Singh R.S."/>
            <person name="Sirot L."/>
            <person name="Sirota M."/>
            <person name="Sisneros N.B."/>
            <person name="Smith C.D."/>
            <person name="Smith T.F."/>
            <person name="Spieth J."/>
            <person name="Stage D.E."/>
            <person name="Stark A."/>
            <person name="Stephan W."/>
            <person name="Strausberg R.L."/>
            <person name="Strempel S."/>
            <person name="Sturgill D."/>
            <person name="Sutton G."/>
            <person name="Sutton G.G."/>
            <person name="Tao W."/>
            <person name="Teichmann S."/>
            <person name="Tobari Y.N."/>
            <person name="Tomimura Y."/>
            <person name="Tsolas J.M."/>
            <person name="Valente V.L."/>
            <person name="Venter E."/>
            <person name="Venter J.C."/>
            <person name="Vicario S."/>
            <person name="Vieira F.G."/>
            <person name="Vilella A.J."/>
            <person name="Villasante A."/>
            <person name="Walenz B."/>
            <person name="Wang J."/>
            <person name="Wasserman M."/>
            <person name="Watts T."/>
            <person name="Wilson D."/>
            <person name="Wilson R.K."/>
            <person name="Wing R.A."/>
            <person name="Wolfner M.F."/>
            <person name="Wong A."/>
            <person name="Wong G.K."/>
            <person name="Wu C.I."/>
            <person name="Wu G."/>
            <person name="Yamamoto D."/>
            <person name="Yang H.P."/>
            <person name="Yang S.P."/>
            <person name="Yorke J.A."/>
            <person name="Yoshida K."/>
            <person name="Zdobnov E."/>
            <person name="Zhang P."/>
            <person name="Zhang Y."/>
            <person name="Zimin A.V."/>
            <person name="Baldwin J."/>
            <person name="Abdouelleil A."/>
            <person name="Abdulkadir J."/>
            <person name="Abebe A."/>
            <person name="Abera B."/>
            <person name="Abreu J."/>
            <person name="Acer S.C."/>
            <person name="Aftuck L."/>
            <person name="Alexander A."/>
            <person name="An P."/>
            <person name="Anderson E."/>
            <person name="Anderson S."/>
            <person name="Arachi H."/>
            <person name="Azer M."/>
            <person name="Bachantsang P."/>
            <person name="Barry A."/>
            <person name="Bayul T."/>
            <person name="Berlin A."/>
            <person name="Bessette D."/>
            <person name="Bloom T."/>
            <person name="Blye J."/>
            <person name="Boguslavskiy L."/>
            <person name="Bonnet C."/>
            <person name="Boukhgalter B."/>
            <person name="Bourzgui I."/>
            <person name="Brown A."/>
            <person name="Cahill P."/>
            <person name="Channer S."/>
            <person name="Cheshatsang Y."/>
            <person name="Chuda L."/>
            <person name="Citroen M."/>
            <person name="Collymore A."/>
            <person name="Cooke P."/>
            <person name="Costello M."/>
            <person name="D'Aco K."/>
            <person name="Daza R."/>
            <person name="De Haan G."/>
            <person name="DeGray S."/>
            <person name="DeMaso C."/>
            <person name="Dhargay N."/>
            <person name="Dooley K."/>
            <person name="Dooley E."/>
            <person name="Doricent M."/>
            <person name="Dorje P."/>
            <person name="Dorjee K."/>
            <person name="Dupes A."/>
            <person name="Elong R."/>
            <person name="Falk J."/>
            <person name="Farina A."/>
            <person name="Faro S."/>
            <person name="Ferguson D."/>
            <person name="Fisher S."/>
            <person name="Foley C.D."/>
            <person name="Franke A."/>
            <person name="Friedrich D."/>
            <person name="Gadbois L."/>
            <person name="Gearin G."/>
            <person name="Gearin C.R."/>
            <person name="Giannoukos G."/>
            <person name="Goode T."/>
            <person name="Graham J."/>
            <person name="Grandbois E."/>
            <person name="Grewal S."/>
            <person name="Gyaltsen K."/>
            <person name="Hafez N."/>
            <person name="Hagos B."/>
            <person name="Hall J."/>
            <person name="Henson C."/>
            <person name="Hollinger A."/>
            <person name="Honan T."/>
            <person name="Huard M.D."/>
            <person name="Hughes L."/>
            <person name="Hurhula B."/>
            <person name="Husby M.E."/>
            <person name="Kamat A."/>
            <person name="Kanga B."/>
            <person name="Kashin S."/>
            <person name="Khazanovich D."/>
            <person name="Kisner P."/>
            <person name="Lance K."/>
            <person name="Lara M."/>
            <person name="Lee W."/>
            <person name="Lennon N."/>
            <person name="Letendre F."/>
            <person name="LeVine R."/>
            <person name="Lipovsky A."/>
            <person name="Liu X."/>
            <person name="Liu J."/>
            <person name="Liu S."/>
            <person name="Lokyitsang T."/>
            <person name="Lokyitsang Y."/>
            <person name="Lubonja R."/>
            <person name="Lui A."/>
            <person name="MacDonald P."/>
            <person name="Magnisalis V."/>
            <person name="Maru K."/>
            <person name="Matthews C."/>
            <person name="McCusker W."/>
            <person name="McDonough S."/>
            <person name="Mehta T."/>
            <person name="Meldrim J."/>
            <person name="Meneus L."/>
            <person name="Mihai O."/>
            <person name="Mihalev A."/>
            <person name="Mihova T."/>
            <person name="Mittelman R."/>
            <person name="Mlenga V."/>
            <person name="Montmayeur A."/>
            <person name="Mulrain L."/>
            <person name="Navidi A."/>
            <person name="Naylor J."/>
            <person name="Negash T."/>
            <person name="Nguyen T."/>
            <person name="Nguyen N."/>
            <person name="Nicol R."/>
            <person name="Norbu C."/>
            <person name="Norbu N."/>
            <person name="Novod N."/>
            <person name="O'Neill B."/>
            <person name="Osman S."/>
            <person name="Markiewicz E."/>
            <person name="Oyono O.L."/>
            <person name="Patti C."/>
            <person name="Phunkhang P."/>
            <person name="Pierre F."/>
            <person name="Priest M."/>
            <person name="Raghuraman S."/>
            <person name="Rege F."/>
            <person name="Reyes R."/>
            <person name="Rise C."/>
            <person name="Rogov P."/>
            <person name="Ross K."/>
            <person name="Ryan E."/>
            <person name="Settipalli S."/>
            <person name="Shea T."/>
            <person name="Sherpa N."/>
            <person name="Shi L."/>
            <person name="Shih D."/>
            <person name="Sparrow T."/>
            <person name="Spaulding J."/>
            <person name="Stalker J."/>
            <person name="Stange-Thomann N."/>
            <person name="Stavropoulos S."/>
            <person name="Stone C."/>
            <person name="Strader C."/>
            <person name="Tesfaye S."/>
            <person name="Thomson T."/>
            <person name="Thoulutsang Y."/>
            <person name="Thoulutsang D."/>
            <person name="Topham K."/>
            <person name="Topping I."/>
            <person name="Tsamla T."/>
            <person name="Vassiliev H."/>
            <person name="Vo A."/>
            <person name="Wangchuk T."/>
            <person name="Wangdi T."/>
            <person name="Weiand M."/>
            <person name="Wilkinson J."/>
            <person name="Wilson A."/>
            <person name="Yadav S."/>
            <person name="Young G."/>
            <person name="Yu Q."/>
            <person name="Zembek L."/>
            <person name="Zhong D."/>
            <person name="Zimmer A."/>
            <person name="Zwirko Z."/>
            <person name="Jaffe D.B."/>
            <person name="Alvarez P."/>
            <person name="Brockman W."/>
            <person name="Butler J."/>
            <person name="Chin C."/>
            <person name="Gnerre S."/>
            <person name="Grabherr M."/>
            <person name="Kleber M."/>
            <person name="Mauceli E."/>
            <person name="MacCallum I."/>
        </authorList>
    </citation>
    <scope>NUCLEOTIDE SEQUENCE [LARGE SCALE GENOMIC DNA]</scope>
    <source>
        <strain evidence="3">Rob3c / Tucson 14021-0248.25</strain>
    </source>
</reference>